<dbReference type="Proteomes" id="UP001148614">
    <property type="component" value="Unassembled WGS sequence"/>
</dbReference>
<sequence length="474" mass="54049">MVATTANALRRRGSVARPIQDKRDVVWSDTAILIPHCDADRKSLDSLAEQKLRQLFQICLRSRTFYLAARGKNVFWQFASEHWDTFGYVSPEEAENFIDSCVACRERWSIGRTRGESARLLDEFVRMHEEMLARGAKRRYRIAIRPSSISLALRKNTRRSTSCVSPATAALWPPEHFTKQEVAWLCHDHIISQLYGITFDTKLTKAGQFPQIPNANAHPLDIRLFLAFTALVNFDSHRNTSICMAPITFWDDDERRDWYRATGGAARFCWTTWEFSQWAKNEFRRGREAVAGLCHFVSPDLPNLSSSSLMSHSTQHCATEDEPWKCVGVLIRKVGNDSYQLVMEDAHHHRVSAKPGYYGDTYGGYADTGMDFKAALLEDVATLFNITAFWHGGDVPNAFEGLGICLRDTVSSSCSFVFLAAQGKVPTQDLSEEGWEFSQNIPEQMTYWEERDEYLTEEDTTECDDSGSEYCEDR</sequence>
<accession>A0A9W8NJT4</accession>
<protein>
    <submittedName>
        <fullName evidence="2">Uncharacterized protein</fullName>
    </submittedName>
</protein>
<evidence type="ECO:0000256" key="1">
    <source>
        <dbReference type="SAM" id="MobiDB-lite"/>
    </source>
</evidence>
<dbReference type="AlphaFoldDB" id="A0A9W8NJT4"/>
<evidence type="ECO:0000313" key="2">
    <source>
        <dbReference type="EMBL" id="KAJ3577985.1"/>
    </source>
</evidence>
<comment type="caution">
    <text evidence="2">The sequence shown here is derived from an EMBL/GenBank/DDBJ whole genome shotgun (WGS) entry which is preliminary data.</text>
</comment>
<evidence type="ECO:0000313" key="3">
    <source>
        <dbReference type="Proteomes" id="UP001148614"/>
    </source>
</evidence>
<dbReference type="VEuPathDB" id="FungiDB:F4678DRAFT_485218"/>
<keyword evidence="3" id="KW-1185">Reference proteome</keyword>
<feature type="region of interest" description="Disordered" evidence="1">
    <location>
        <begin position="453"/>
        <end position="474"/>
    </location>
</feature>
<proteinExistence type="predicted"/>
<dbReference type="EMBL" id="JANPWZ010000278">
    <property type="protein sequence ID" value="KAJ3577985.1"/>
    <property type="molecule type" value="Genomic_DNA"/>
</dbReference>
<organism evidence="2 3">
    <name type="scientific">Xylaria arbuscula</name>
    <dbReference type="NCBI Taxonomy" id="114810"/>
    <lineage>
        <taxon>Eukaryota</taxon>
        <taxon>Fungi</taxon>
        <taxon>Dikarya</taxon>
        <taxon>Ascomycota</taxon>
        <taxon>Pezizomycotina</taxon>
        <taxon>Sordariomycetes</taxon>
        <taxon>Xylariomycetidae</taxon>
        <taxon>Xylariales</taxon>
        <taxon>Xylariaceae</taxon>
        <taxon>Xylaria</taxon>
    </lineage>
</organism>
<name>A0A9W8NJT4_9PEZI</name>
<reference evidence="2" key="1">
    <citation type="submission" date="2022-07" db="EMBL/GenBank/DDBJ databases">
        <title>Genome Sequence of Xylaria arbuscula.</title>
        <authorList>
            <person name="Buettner E."/>
        </authorList>
    </citation>
    <scope>NUCLEOTIDE SEQUENCE</scope>
    <source>
        <strain evidence="2">VT107</strain>
    </source>
</reference>
<gene>
    <name evidence="2" type="ORF">NPX13_g2584</name>
</gene>